<evidence type="ECO:0000256" key="1">
    <source>
        <dbReference type="SAM" id="MobiDB-lite"/>
    </source>
</evidence>
<feature type="region of interest" description="Disordered" evidence="1">
    <location>
        <begin position="24"/>
        <end position="70"/>
    </location>
</feature>
<protein>
    <submittedName>
        <fullName evidence="2">Uncharacterized protein</fullName>
    </submittedName>
</protein>
<name>A0A4S4K523_9APHY</name>
<dbReference type="EMBL" id="SGPJ01000928">
    <property type="protein sequence ID" value="THG92805.1"/>
    <property type="molecule type" value="Genomic_DNA"/>
</dbReference>
<organism evidence="2 3">
    <name type="scientific">Hermanssonia centrifuga</name>
    <dbReference type="NCBI Taxonomy" id="98765"/>
    <lineage>
        <taxon>Eukaryota</taxon>
        <taxon>Fungi</taxon>
        <taxon>Dikarya</taxon>
        <taxon>Basidiomycota</taxon>
        <taxon>Agaricomycotina</taxon>
        <taxon>Agaricomycetes</taxon>
        <taxon>Polyporales</taxon>
        <taxon>Meruliaceae</taxon>
        <taxon>Hermanssonia</taxon>
    </lineage>
</organism>
<reference evidence="2 3" key="1">
    <citation type="submission" date="2019-02" db="EMBL/GenBank/DDBJ databases">
        <title>Genome sequencing of the rare red list fungi Phlebia centrifuga.</title>
        <authorList>
            <person name="Buettner E."/>
            <person name="Kellner H."/>
        </authorList>
    </citation>
    <scope>NUCLEOTIDE SEQUENCE [LARGE SCALE GENOMIC DNA]</scope>
    <source>
        <strain evidence="2 3">DSM 108282</strain>
    </source>
</reference>
<comment type="caution">
    <text evidence="2">The sequence shown here is derived from an EMBL/GenBank/DDBJ whole genome shotgun (WGS) entry which is preliminary data.</text>
</comment>
<proteinExistence type="predicted"/>
<evidence type="ECO:0000313" key="3">
    <source>
        <dbReference type="Proteomes" id="UP000309038"/>
    </source>
</evidence>
<feature type="compositionally biased region" description="Low complexity" evidence="1">
    <location>
        <begin position="58"/>
        <end position="67"/>
    </location>
</feature>
<dbReference type="Proteomes" id="UP000309038">
    <property type="component" value="Unassembled WGS sequence"/>
</dbReference>
<gene>
    <name evidence="2" type="ORF">EW026_g8228</name>
</gene>
<sequence>MRAALRTPTPKGAGGKGKMLIIAGQQAGGGKRKSEGALNSGNKKPKPPQHLGFCEGYAAGSSSKGKGIQVDKGNNRVSDSAIEDFDDFSDGEFDKGAAVKVEEEAIVISSDNDGEGGNNMPGRQLLFGHHMTTEGMVHILDDQSSKVGELDKIRPWPRLADREAAQKPVRSDLPIPYDQHKKFAKVFIQRVLRWLGEQPATFNIAYINLLRPMQDAWDLIFPNFPHQIDLRGATYDITLQKTYDWRSAIGRSAIEIVTVYFQKQTDLLTDIDCTIWVEEMVKKGNKLPLVYACTEKMPDGINALQLTFG</sequence>
<keyword evidence="3" id="KW-1185">Reference proteome</keyword>
<dbReference type="AlphaFoldDB" id="A0A4S4K523"/>
<evidence type="ECO:0000313" key="2">
    <source>
        <dbReference type="EMBL" id="THG92805.1"/>
    </source>
</evidence>
<accession>A0A4S4K523</accession>